<dbReference type="EMBL" id="LAZR01023501">
    <property type="protein sequence ID" value="KKL78301.1"/>
    <property type="molecule type" value="Genomic_DNA"/>
</dbReference>
<evidence type="ECO:0000313" key="1">
    <source>
        <dbReference type="EMBL" id="KKL78301.1"/>
    </source>
</evidence>
<organism evidence="1">
    <name type="scientific">marine sediment metagenome</name>
    <dbReference type="NCBI Taxonomy" id="412755"/>
    <lineage>
        <taxon>unclassified sequences</taxon>
        <taxon>metagenomes</taxon>
        <taxon>ecological metagenomes</taxon>
    </lineage>
</organism>
<sequence length="163" mass="18719">MMKDKRRVYYKTNGKVIVYMPLSRIRDGESEQDCLDRVYAKAEKDSQDLLDVAKSKLKVESEKPSPDKKKVAKWKALVEHRKDVLLAGKDYDDVLVSDLPPNYNIETLRGAKGQLLTIDSTVVTQADKRQKIENDLDKELGKANPNAIKALKLQRKLDKRKYD</sequence>
<proteinExistence type="predicted"/>
<gene>
    <name evidence="1" type="ORF">LCGC14_2026200</name>
</gene>
<reference evidence="1" key="1">
    <citation type="journal article" date="2015" name="Nature">
        <title>Complex archaea that bridge the gap between prokaryotes and eukaryotes.</title>
        <authorList>
            <person name="Spang A."/>
            <person name="Saw J.H."/>
            <person name="Jorgensen S.L."/>
            <person name="Zaremba-Niedzwiedzka K."/>
            <person name="Martijn J."/>
            <person name="Lind A.E."/>
            <person name="van Eijk R."/>
            <person name="Schleper C."/>
            <person name="Guy L."/>
            <person name="Ettema T.J."/>
        </authorList>
    </citation>
    <scope>NUCLEOTIDE SEQUENCE</scope>
</reference>
<accession>A0A0F9FIN5</accession>
<dbReference type="AlphaFoldDB" id="A0A0F9FIN5"/>
<comment type="caution">
    <text evidence="1">The sequence shown here is derived from an EMBL/GenBank/DDBJ whole genome shotgun (WGS) entry which is preliminary data.</text>
</comment>
<protein>
    <submittedName>
        <fullName evidence="1">Uncharacterized protein</fullName>
    </submittedName>
</protein>
<name>A0A0F9FIN5_9ZZZZ</name>